<protein>
    <recommendedName>
        <fullName evidence="7">ArdR protein</fullName>
    </recommendedName>
</protein>
<accession>A0A0P9T5P7</accession>
<organism evidence="3 5">
    <name type="scientific">Pseudomonas savastanoi pv. glycinea</name>
    <name type="common">Pseudomonas syringae pv. glycinea</name>
    <dbReference type="NCBI Taxonomy" id="318"/>
    <lineage>
        <taxon>Bacteria</taxon>
        <taxon>Pseudomonadati</taxon>
        <taxon>Pseudomonadota</taxon>
        <taxon>Gammaproteobacteria</taxon>
        <taxon>Pseudomonadales</taxon>
        <taxon>Pseudomonadaceae</taxon>
        <taxon>Pseudomonas</taxon>
    </lineage>
</organism>
<evidence type="ECO:0000313" key="3">
    <source>
        <dbReference type="EMBL" id="RMQ08728.1"/>
    </source>
</evidence>
<evidence type="ECO:0000313" key="6">
    <source>
        <dbReference type="Proteomes" id="UP000273536"/>
    </source>
</evidence>
<dbReference type="EMBL" id="RBQX01000317">
    <property type="protein sequence ID" value="RMQ08728.1"/>
    <property type="molecule type" value="Genomic_DNA"/>
</dbReference>
<dbReference type="EMBL" id="LGLO01000088">
    <property type="protein sequence ID" value="KPC40663.1"/>
    <property type="molecule type" value="Genomic_DNA"/>
</dbReference>
<dbReference type="AlphaFoldDB" id="A0A0P9T5P7"/>
<reference evidence="5 6" key="3">
    <citation type="submission" date="2018-08" db="EMBL/GenBank/DDBJ databases">
        <title>Recombination of ecologically and evolutionarily significant loci maintains genetic cohesion in the Pseudomonas syringae species complex.</title>
        <authorList>
            <person name="Dillon M."/>
            <person name="Thakur S."/>
            <person name="Almeida R.N.D."/>
            <person name="Weir B.S."/>
            <person name="Guttman D.S."/>
        </authorList>
    </citation>
    <scope>NUCLEOTIDE SEQUENCE [LARGE SCALE GENOMIC DNA]</scope>
    <source>
        <strain evidence="3 5">ICMP 4182</strain>
        <strain evidence="2 6">ICMP 6372</strain>
    </source>
</reference>
<evidence type="ECO:0000313" key="1">
    <source>
        <dbReference type="EMBL" id="KPC40663.1"/>
    </source>
</evidence>
<sequence>MWDGEVYGWKDELRDPASERPGAYAVDKAGVVFKAEGGDDYNGAKAWVAVDPDAQ</sequence>
<proteinExistence type="predicted"/>
<reference evidence="1 4" key="2">
    <citation type="submission" date="2015-10" db="EMBL/GenBank/DDBJ databases">
        <title>Comparative genomics and high-throughput reverse genetic screens identify a new phytobacterial MAMP and an Arabidopsis receptor required for immune elicitation.</title>
        <authorList>
            <person name="Mott G.A."/>
            <person name="Thakur S."/>
            <person name="Wang P.W."/>
            <person name="Desveaux D."/>
            <person name="Guttman D.S."/>
        </authorList>
    </citation>
    <scope>NUCLEOTIDE SEQUENCE [LARGE SCALE GENOMIC DNA]</scope>
    <source>
        <strain evidence="1 4">BR1</strain>
    </source>
</reference>
<comment type="caution">
    <text evidence="3">The sequence shown here is derived from an EMBL/GenBank/DDBJ whole genome shotgun (WGS) entry which is preliminary data.</text>
</comment>
<dbReference type="Proteomes" id="UP000037836">
    <property type="component" value="Unassembled WGS sequence"/>
</dbReference>
<evidence type="ECO:0008006" key="7">
    <source>
        <dbReference type="Google" id="ProtNLM"/>
    </source>
</evidence>
<evidence type="ECO:0000313" key="2">
    <source>
        <dbReference type="EMBL" id="RMO33523.1"/>
    </source>
</evidence>
<gene>
    <name evidence="1" type="ORF">AC496_1517</name>
    <name evidence="3" type="ORF">ALQ11_200074</name>
    <name evidence="2" type="ORF">ALQ42_200090</name>
</gene>
<name>A0A0P9T5P7_PSESG</name>
<keyword evidence="4" id="KW-1185">Reference proteome</keyword>
<evidence type="ECO:0000313" key="4">
    <source>
        <dbReference type="Proteomes" id="UP000037836"/>
    </source>
</evidence>
<dbReference type="EMBL" id="RBPS01000271">
    <property type="protein sequence ID" value="RMO33523.1"/>
    <property type="molecule type" value="Genomic_DNA"/>
</dbReference>
<dbReference type="Proteomes" id="UP000272471">
    <property type="component" value="Unassembled WGS sequence"/>
</dbReference>
<reference evidence="1" key="1">
    <citation type="submission" date="2015-07" db="EMBL/GenBank/DDBJ databases">
        <authorList>
            <person name="O'Brien H.E."/>
            <person name="Thakur S."/>
            <person name="Gong Y."/>
            <person name="Wang P.W."/>
            <person name="Guttman D.S."/>
        </authorList>
    </citation>
    <scope>NUCLEOTIDE SEQUENCE</scope>
    <source>
        <strain evidence="1">BR1</strain>
    </source>
</reference>
<dbReference type="Proteomes" id="UP000273536">
    <property type="component" value="Unassembled WGS sequence"/>
</dbReference>
<evidence type="ECO:0000313" key="5">
    <source>
        <dbReference type="Proteomes" id="UP000272471"/>
    </source>
</evidence>